<protein>
    <submittedName>
        <fullName evidence="4">Bifunctional TRASH domain/Ribosomal protein L24e-related/Ribosomal protein L24e-L24 superfamily</fullName>
    </submittedName>
</protein>
<dbReference type="InterPro" id="IPR011017">
    <property type="entry name" value="TRASH_dom"/>
</dbReference>
<keyword evidence="5" id="KW-1185">Reference proteome</keyword>
<dbReference type="Proteomes" id="UP001214638">
    <property type="component" value="Unassembled WGS sequence"/>
</dbReference>
<dbReference type="FunFam" id="2.30.170.20:FF:000001">
    <property type="entry name" value="probable ribosome biogenesis protein RLP24"/>
    <property type="match status" value="1"/>
</dbReference>
<dbReference type="GO" id="GO:0003735">
    <property type="term" value="F:structural constituent of ribosome"/>
    <property type="evidence" value="ECO:0007669"/>
    <property type="project" value="InterPro"/>
</dbReference>
<name>A0AAD9PHV2_9APIC</name>
<evidence type="ECO:0000313" key="4">
    <source>
        <dbReference type="EMBL" id="KAK2195142.1"/>
    </source>
</evidence>
<dbReference type="RefSeq" id="XP_067801985.1">
    <property type="nucleotide sequence ID" value="XM_067948454.1"/>
</dbReference>
<dbReference type="KEGG" id="bdw:94337741"/>
<feature type="domain" description="TRASH" evidence="3">
    <location>
        <begin position="6"/>
        <end position="44"/>
    </location>
</feature>
<dbReference type="PANTHER" id="PTHR10792:SF8">
    <property type="entry name" value="RIBOSOME BIOGENESIS PROTEIN RLP24-RELATED"/>
    <property type="match status" value="1"/>
</dbReference>
<dbReference type="SUPFAM" id="SSF57716">
    <property type="entry name" value="Glucocorticoid receptor-like (DNA-binding domain)"/>
    <property type="match status" value="1"/>
</dbReference>
<dbReference type="EMBL" id="JALLKP010000005">
    <property type="protein sequence ID" value="KAK2195142.1"/>
    <property type="molecule type" value="Genomic_DNA"/>
</dbReference>
<dbReference type="AlphaFoldDB" id="A0AAD9PHV2"/>
<dbReference type="GeneID" id="94337741"/>
<reference evidence="4" key="1">
    <citation type="journal article" date="2023" name="Nat. Microbiol.">
        <title>Babesia duncani multi-omics identifies virulence factors and drug targets.</title>
        <authorList>
            <person name="Singh P."/>
            <person name="Lonardi S."/>
            <person name="Liang Q."/>
            <person name="Vydyam P."/>
            <person name="Khabirova E."/>
            <person name="Fang T."/>
            <person name="Gihaz S."/>
            <person name="Thekkiniath J."/>
            <person name="Munshi M."/>
            <person name="Abel S."/>
            <person name="Ciampossin L."/>
            <person name="Batugedara G."/>
            <person name="Gupta M."/>
            <person name="Lu X.M."/>
            <person name="Lenz T."/>
            <person name="Chakravarty S."/>
            <person name="Cornillot E."/>
            <person name="Hu Y."/>
            <person name="Ma W."/>
            <person name="Gonzalez L.M."/>
            <person name="Sanchez S."/>
            <person name="Estrada K."/>
            <person name="Sanchez-Flores A."/>
            <person name="Montero E."/>
            <person name="Harb O.S."/>
            <person name="Le Roch K.G."/>
            <person name="Mamoun C.B."/>
        </authorList>
    </citation>
    <scope>NUCLEOTIDE SEQUENCE</scope>
    <source>
        <strain evidence="4">WA1</strain>
    </source>
</reference>
<dbReference type="GO" id="GO:0042273">
    <property type="term" value="P:ribosomal large subunit biogenesis"/>
    <property type="evidence" value="ECO:0007669"/>
    <property type="project" value="TreeGrafter"/>
</dbReference>
<keyword evidence="2" id="KW-0690">Ribosome biogenesis</keyword>
<proteinExistence type="inferred from homology"/>
<dbReference type="CDD" id="cd00472">
    <property type="entry name" value="Ribosomal_L24e_L24"/>
    <property type="match status" value="1"/>
</dbReference>
<gene>
    <name evidence="4" type="ORF">BdWA1_003444</name>
</gene>
<dbReference type="PANTHER" id="PTHR10792">
    <property type="entry name" value="60S RIBOSOMAL PROTEIN L24"/>
    <property type="match status" value="1"/>
</dbReference>
<comment type="caution">
    <text evidence="4">The sequence shown here is derived from an EMBL/GenBank/DDBJ whole genome shotgun (WGS) entry which is preliminary data.</text>
</comment>
<evidence type="ECO:0000259" key="3">
    <source>
        <dbReference type="SMART" id="SM00746"/>
    </source>
</evidence>
<sequence>MRIEKCWLCSSNIHPGHGIVFVRNDAKIFRFCRSKCHKHFKAKHNPRKLKWTKAYRRMAGKEMVMDDSLEAEKRRNTPIRYDRDMYITAIKVIKKTQRVEMLRNFLLRKEKRKSLLRKKLSLAEKELAVHSHILEIPQDEKKAYSMQLDTLDQKSTKHLKVAEYTKFAKQTHKQANIMDLD</sequence>
<organism evidence="4 5">
    <name type="scientific">Babesia duncani</name>
    <dbReference type="NCBI Taxonomy" id="323732"/>
    <lineage>
        <taxon>Eukaryota</taxon>
        <taxon>Sar</taxon>
        <taxon>Alveolata</taxon>
        <taxon>Apicomplexa</taxon>
        <taxon>Aconoidasida</taxon>
        <taxon>Piroplasmida</taxon>
        <taxon>Babesiidae</taxon>
        <taxon>Babesia</taxon>
    </lineage>
</organism>
<accession>A0AAD9PHV2</accession>
<dbReference type="GO" id="GO:0005730">
    <property type="term" value="C:nucleolus"/>
    <property type="evidence" value="ECO:0007669"/>
    <property type="project" value="TreeGrafter"/>
</dbReference>
<dbReference type="InterPro" id="IPR038630">
    <property type="entry name" value="L24e/L24_sf"/>
</dbReference>
<dbReference type="InterPro" id="IPR056366">
    <property type="entry name" value="Ribosomal_eL24"/>
</dbReference>
<dbReference type="Gene3D" id="2.30.170.20">
    <property type="entry name" value="Ribosomal protein L24e"/>
    <property type="match status" value="1"/>
</dbReference>
<evidence type="ECO:0000313" key="5">
    <source>
        <dbReference type="Proteomes" id="UP001214638"/>
    </source>
</evidence>
<dbReference type="Pfam" id="PF01246">
    <property type="entry name" value="Ribosomal_L24e"/>
    <property type="match status" value="1"/>
</dbReference>
<dbReference type="InterPro" id="IPR000988">
    <property type="entry name" value="Ribosomal_eL24-rel_N"/>
</dbReference>
<evidence type="ECO:0000256" key="1">
    <source>
        <dbReference type="ARBA" id="ARBA00005647"/>
    </source>
</evidence>
<evidence type="ECO:0000256" key="2">
    <source>
        <dbReference type="ARBA" id="ARBA00022517"/>
    </source>
</evidence>
<comment type="similarity">
    <text evidence="1">Belongs to the eukaryotic ribosomal protein eL24 family.</text>
</comment>
<dbReference type="SMART" id="SM00746">
    <property type="entry name" value="TRASH"/>
    <property type="match status" value="1"/>
</dbReference>